<dbReference type="PROSITE" id="PS50082">
    <property type="entry name" value="WD_REPEATS_2"/>
    <property type="match status" value="3"/>
</dbReference>
<reference evidence="7" key="1">
    <citation type="submission" date="2021-06" db="EMBL/GenBank/DDBJ databases">
        <authorList>
            <person name="Kallberg Y."/>
            <person name="Tangrot J."/>
            <person name="Rosling A."/>
        </authorList>
    </citation>
    <scope>NUCLEOTIDE SEQUENCE</scope>
    <source>
        <strain evidence="7">AZ414A</strain>
    </source>
</reference>
<keyword evidence="2" id="KW-0507">mRNA processing</keyword>
<evidence type="ECO:0000256" key="6">
    <source>
        <dbReference type="SAM" id="MobiDB-lite"/>
    </source>
</evidence>
<evidence type="ECO:0000256" key="1">
    <source>
        <dbReference type="ARBA" id="ARBA00004123"/>
    </source>
</evidence>
<dbReference type="InterPro" id="IPR044633">
    <property type="entry name" value="CstF1-like"/>
</dbReference>
<dbReference type="OrthoDB" id="538223at2759"/>
<dbReference type="SUPFAM" id="SSF50978">
    <property type="entry name" value="WD40 repeat-like"/>
    <property type="match status" value="1"/>
</dbReference>
<sequence>MNPPTLPTEEVIPLIVSQLCEYGYSQLAQVVAEQTDTPDPDSDESSSPGEDGVYHSKYLTHVDPETRNVPKPAPNYSTWYMTTHRAASTCAIFSGDGKYAATGSADASLKVLDTSKMNSRSDEDRPVIRTLYDHLAGVNDLSFHPNGLVLASCSDDQSIKLFDLSKPGVKRSFRYLQDTHIVRSIAFHPSGDYILAGTDHESVRAYDVKNFQCFTASTVPGDQHKGGITKVRYSTNGSQFVTSSMDGSIKIWDAMNGRCTTTIENAHDGALVSSVKFSKTGKYVLSGGRDSIARLWESISGRMVLQYEGATHKDNTLQTTFTYNEDYVLSSDEVHNTVVCWDSRTGKCLKRWGGHASTIRCIAASPTEPGFIIRDLLTQASHFNEDDLNALNVRFISAKEFQEHDFSDDKVRTFFYKLHNVTRSPPGIPESRIHEIHLPSELCILCEPYVSATPKFTFLTEYGEMQIAAKIFACGNENARMTVSDQVLFATRFISTYTTFYKAEISAEYWKSLLKVYPEKIQLKLKDVSDWDIIEFLNECDLEPYMQKIECYLKSLELIVDTESGQRREKALELLKLYKLASIREIGDVKMLRKILSELFLPDEGDFDLDFYQLRLPRNQSEHRFSAWRGLCKERLEFGAGRHHSRSYVIRIQRRKVREVAGRLTKSKPLALVLKEILYVKSIIIQPLDVINEKNDVDIENFLYDSDEQDKYYMPPTINISKTIVTPRWYKLYSFNETVDSVSAY</sequence>
<dbReference type="EMBL" id="CAJVPK010000060">
    <property type="protein sequence ID" value="CAG8440151.1"/>
    <property type="molecule type" value="Genomic_DNA"/>
</dbReference>
<feature type="repeat" description="WD" evidence="5">
    <location>
        <begin position="131"/>
        <end position="172"/>
    </location>
</feature>
<name>A0A9N8V6R0_9GLOM</name>
<dbReference type="InterPro" id="IPR015943">
    <property type="entry name" value="WD40/YVTN_repeat-like_dom_sf"/>
</dbReference>
<protein>
    <recommendedName>
        <fullName evidence="4">Cleavage stimulation factor 50 kDa subunit</fullName>
    </recommendedName>
</protein>
<dbReference type="AlphaFoldDB" id="A0A9N8V6R0"/>
<keyword evidence="3" id="KW-0539">Nucleus</keyword>
<gene>
    <name evidence="7" type="ORF">DEBURN_LOCUS1371</name>
</gene>
<dbReference type="SMART" id="SM00320">
    <property type="entry name" value="WD40"/>
    <property type="match status" value="7"/>
</dbReference>
<feature type="repeat" description="WD" evidence="5">
    <location>
        <begin position="272"/>
        <end position="306"/>
    </location>
</feature>
<dbReference type="Pfam" id="PF00400">
    <property type="entry name" value="WD40"/>
    <property type="match status" value="5"/>
</dbReference>
<evidence type="ECO:0000256" key="5">
    <source>
        <dbReference type="PROSITE-ProRule" id="PRU00221"/>
    </source>
</evidence>
<evidence type="ECO:0000313" key="8">
    <source>
        <dbReference type="Proteomes" id="UP000789706"/>
    </source>
</evidence>
<feature type="region of interest" description="Disordered" evidence="6">
    <location>
        <begin position="32"/>
        <end position="54"/>
    </location>
</feature>
<dbReference type="Proteomes" id="UP000789706">
    <property type="component" value="Unassembled WGS sequence"/>
</dbReference>
<comment type="subcellular location">
    <subcellularLocation>
        <location evidence="1">Nucleus</location>
    </subcellularLocation>
</comment>
<organism evidence="7 8">
    <name type="scientific">Diversispora eburnea</name>
    <dbReference type="NCBI Taxonomy" id="1213867"/>
    <lineage>
        <taxon>Eukaryota</taxon>
        <taxon>Fungi</taxon>
        <taxon>Fungi incertae sedis</taxon>
        <taxon>Mucoromycota</taxon>
        <taxon>Glomeromycotina</taxon>
        <taxon>Glomeromycetes</taxon>
        <taxon>Diversisporales</taxon>
        <taxon>Diversisporaceae</taxon>
        <taxon>Diversispora</taxon>
    </lineage>
</organism>
<dbReference type="CDD" id="cd00200">
    <property type="entry name" value="WD40"/>
    <property type="match status" value="1"/>
</dbReference>
<keyword evidence="5" id="KW-0853">WD repeat</keyword>
<evidence type="ECO:0000313" key="7">
    <source>
        <dbReference type="EMBL" id="CAG8440151.1"/>
    </source>
</evidence>
<comment type="caution">
    <text evidence="7">The sequence shown here is derived from an EMBL/GenBank/DDBJ whole genome shotgun (WGS) entry which is preliminary data.</text>
</comment>
<dbReference type="InterPro" id="IPR036322">
    <property type="entry name" value="WD40_repeat_dom_sf"/>
</dbReference>
<evidence type="ECO:0000256" key="2">
    <source>
        <dbReference type="ARBA" id="ARBA00022664"/>
    </source>
</evidence>
<dbReference type="InterPro" id="IPR001680">
    <property type="entry name" value="WD40_rpt"/>
</dbReference>
<proteinExistence type="predicted"/>
<dbReference type="PANTHER" id="PTHR44133:SF2">
    <property type="entry name" value="CLEAVAGE STIMULATION FACTOR SUBUNIT 1"/>
    <property type="match status" value="1"/>
</dbReference>
<keyword evidence="8" id="KW-1185">Reference proteome</keyword>
<dbReference type="Gene3D" id="2.130.10.10">
    <property type="entry name" value="YVTN repeat-like/Quinoprotein amine dehydrogenase"/>
    <property type="match status" value="1"/>
</dbReference>
<dbReference type="GO" id="GO:0005848">
    <property type="term" value="C:mRNA cleavage stimulating factor complex"/>
    <property type="evidence" value="ECO:0007669"/>
    <property type="project" value="InterPro"/>
</dbReference>
<dbReference type="GO" id="GO:0031124">
    <property type="term" value="P:mRNA 3'-end processing"/>
    <property type="evidence" value="ECO:0007669"/>
    <property type="project" value="InterPro"/>
</dbReference>
<evidence type="ECO:0000256" key="3">
    <source>
        <dbReference type="ARBA" id="ARBA00023242"/>
    </source>
</evidence>
<dbReference type="PROSITE" id="PS50294">
    <property type="entry name" value="WD_REPEATS_REGION"/>
    <property type="match status" value="2"/>
</dbReference>
<evidence type="ECO:0000256" key="4">
    <source>
        <dbReference type="ARBA" id="ARBA00029851"/>
    </source>
</evidence>
<accession>A0A9N8V6R0</accession>
<feature type="repeat" description="WD" evidence="5">
    <location>
        <begin position="221"/>
        <end position="262"/>
    </location>
</feature>
<dbReference type="PANTHER" id="PTHR44133">
    <property type="entry name" value="CLEAVAGE STIMULATION FACTOR SUBUNIT 1"/>
    <property type="match status" value="1"/>
</dbReference>
<dbReference type="GO" id="GO:0003723">
    <property type="term" value="F:RNA binding"/>
    <property type="evidence" value="ECO:0007669"/>
    <property type="project" value="TreeGrafter"/>
</dbReference>